<reference evidence="11" key="2">
    <citation type="submission" date="2021-01" db="UniProtKB">
        <authorList>
            <consortium name="EnsemblMetazoa"/>
        </authorList>
    </citation>
    <scope>IDENTIFICATION</scope>
</reference>
<evidence type="ECO:0000256" key="2">
    <source>
        <dbReference type="ARBA" id="ARBA00022679"/>
    </source>
</evidence>
<dbReference type="EnsemblMetazoa" id="XM_001183487">
    <property type="protein sequence ID" value="XP_001183487"/>
    <property type="gene ID" value="LOC753821"/>
</dbReference>
<evidence type="ECO:0000259" key="10">
    <source>
        <dbReference type="PROSITE" id="PS51675"/>
    </source>
</evidence>
<dbReference type="GO" id="GO:0005634">
    <property type="term" value="C:nucleus"/>
    <property type="evidence" value="ECO:0000318"/>
    <property type="project" value="GO_Central"/>
</dbReference>
<evidence type="ECO:0000256" key="3">
    <source>
        <dbReference type="ARBA" id="ARBA00022691"/>
    </source>
</evidence>
<evidence type="ECO:0000256" key="5">
    <source>
        <dbReference type="ARBA" id="ARBA00035688"/>
    </source>
</evidence>
<reference evidence="12" key="1">
    <citation type="submission" date="2015-02" db="EMBL/GenBank/DDBJ databases">
        <title>Genome sequencing for Strongylocentrotus purpuratus.</title>
        <authorList>
            <person name="Murali S."/>
            <person name="Liu Y."/>
            <person name="Vee V."/>
            <person name="English A."/>
            <person name="Wang M."/>
            <person name="Skinner E."/>
            <person name="Han Y."/>
            <person name="Muzny D.M."/>
            <person name="Worley K.C."/>
            <person name="Gibbs R.A."/>
        </authorList>
    </citation>
    <scope>NUCLEOTIDE SEQUENCE</scope>
</reference>
<keyword evidence="4" id="KW-0175">Coiled coil</keyword>
<dbReference type="InterPro" id="IPR007356">
    <property type="entry name" value="tRNA_m1G_MeTrfase_euk"/>
</dbReference>
<evidence type="ECO:0000256" key="6">
    <source>
        <dbReference type="ARBA" id="ARBA00035712"/>
    </source>
</evidence>
<feature type="region of interest" description="Disordered" evidence="9">
    <location>
        <begin position="1"/>
        <end position="21"/>
    </location>
</feature>
<keyword evidence="12" id="KW-1185">Reference proteome</keyword>
<feature type="compositionally biased region" description="Basic and acidic residues" evidence="9">
    <location>
        <begin position="10"/>
        <end position="21"/>
    </location>
</feature>
<dbReference type="CDD" id="cd18100">
    <property type="entry name" value="Trm10euk_B"/>
    <property type="match status" value="1"/>
</dbReference>
<dbReference type="InterPro" id="IPR038459">
    <property type="entry name" value="MT_TRM10-typ_sf"/>
</dbReference>
<evidence type="ECO:0000256" key="7">
    <source>
        <dbReference type="ARBA" id="ARBA00035725"/>
    </source>
</evidence>
<dbReference type="Gene3D" id="3.40.1280.30">
    <property type="match status" value="1"/>
</dbReference>
<dbReference type="InParanoid" id="A0A7M7LIL8"/>
<keyword evidence="3" id="KW-0949">S-adenosyl-L-methionine</keyword>
<dbReference type="RefSeq" id="XP_001183487.2">
    <property type="nucleotide sequence ID" value="XM_001183487.4"/>
</dbReference>
<dbReference type="GO" id="GO:0002939">
    <property type="term" value="P:tRNA N1-guanine methylation"/>
    <property type="evidence" value="ECO:0000318"/>
    <property type="project" value="GO_Central"/>
</dbReference>
<dbReference type="GO" id="GO:0000049">
    <property type="term" value="F:tRNA binding"/>
    <property type="evidence" value="ECO:0000318"/>
    <property type="project" value="GO_Central"/>
</dbReference>
<evidence type="ECO:0000256" key="4">
    <source>
        <dbReference type="ARBA" id="ARBA00023054"/>
    </source>
</evidence>
<name>A0A7M7LIL8_STRPU</name>
<dbReference type="AlphaFoldDB" id="A0A7M7LIL8"/>
<organism evidence="11 12">
    <name type="scientific">Strongylocentrotus purpuratus</name>
    <name type="common">Purple sea urchin</name>
    <dbReference type="NCBI Taxonomy" id="7668"/>
    <lineage>
        <taxon>Eukaryota</taxon>
        <taxon>Metazoa</taxon>
        <taxon>Echinodermata</taxon>
        <taxon>Eleutherozoa</taxon>
        <taxon>Echinozoa</taxon>
        <taxon>Echinoidea</taxon>
        <taxon>Euechinoidea</taxon>
        <taxon>Echinacea</taxon>
        <taxon>Camarodonta</taxon>
        <taxon>Echinidea</taxon>
        <taxon>Strongylocentrotidae</taxon>
        <taxon>Strongylocentrotus</taxon>
    </lineage>
</organism>
<dbReference type="PANTHER" id="PTHR13563">
    <property type="entry name" value="TRNA (GUANINE-9-) METHYLTRANSFERASE"/>
    <property type="match status" value="1"/>
</dbReference>
<evidence type="ECO:0000313" key="11">
    <source>
        <dbReference type="EnsemblMetazoa" id="XP_001183487"/>
    </source>
</evidence>
<dbReference type="InterPro" id="IPR047911">
    <property type="entry name" value="Trm10_B_MTase_dom"/>
</dbReference>
<comment type="function">
    <text evidence="8">S-adenosyl-L-methionine-dependent guanine N(1)-methyltransferase that catalyzes the formation of N(1)-methylguanine at position 9 (m1G9) in tRNAs. Probably not able to catalyze formation of N(1)-methyladenine at position 9 (m1A9) in tRNAs.</text>
</comment>
<dbReference type="InterPro" id="IPR028564">
    <property type="entry name" value="MT_TRM10-typ"/>
</dbReference>
<dbReference type="PROSITE" id="PS51675">
    <property type="entry name" value="SAM_MT_TRM10"/>
    <property type="match status" value="1"/>
</dbReference>
<accession>A0A7M7LIL8</accession>
<proteinExistence type="predicted"/>
<dbReference type="CTD" id="158234"/>
<dbReference type="GO" id="GO:0008168">
    <property type="term" value="F:methyltransferase activity"/>
    <property type="evidence" value="ECO:0007669"/>
    <property type="project" value="UniProtKB-KW"/>
</dbReference>
<protein>
    <recommendedName>
        <fullName evidence="5">tRNA methyltransferase 10 homolog B</fullName>
    </recommendedName>
    <alternativeName>
        <fullName evidence="6">RNA (guanine-9-)-methyltransferase domain-containing protein 3</fullName>
    </alternativeName>
    <alternativeName>
        <fullName evidence="7">tRNA (guanine(9)-N(1))-methyltransferase TRMT10B</fullName>
    </alternativeName>
</protein>
<evidence type="ECO:0000256" key="9">
    <source>
        <dbReference type="SAM" id="MobiDB-lite"/>
    </source>
</evidence>
<keyword evidence="1" id="KW-0489">Methyltransferase</keyword>
<feature type="domain" description="SAM-dependent MTase TRM10-type" evidence="10">
    <location>
        <begin position="24"/>
        <end position="224"/>
    </location>
</feature>
<dbReference type="KEGG" id="spu:753821"/>
<dbReference type="GeneID" id="753821"/>
<dbReference type="GO" id="GO:0005654">
    <property type="term" value="C:nucleoplasm"/>
    <property type="evidence" value="ECO:0000318"/>
    <property type="project" value="GO_Central"/>
</dbReference>
<dbReference type="OMA" id="YQIGFHV"/>
<dbReference type="PANTHER" id="PTHR13563:SF19">
    <property type="entry name" value="TRNA METHYLTRANSFERASE 10 HOMOLOG B"/>
    <property type="match status" value="1"/>
</dbReference>
<sequence length="226" mass="25688">MESVSPSPAEEQRSKLTRKERAAMRRQRLVAVNDDREGSVPRLCIDLSLGHLMSEKEIGGLVCQIRQVYGANRQADRPMQVWLTSLDTEGSIYKASLRKNDGFEHYVMNKTSQHYSAIFSQEEIVYLTPDSPNVLTEIQDSKVYIIGGLVDESVLTNMTFDLAKKRSFHTAKLPISRCMKHAERGTFSQVLAINQVFDILLRYYNTGNWESSVVAVMPKRKGFIPK</sequence>
<evidence type="ECO:0000256" key="8">
    <source>
        <dbReference type="ARBA" id="ARBA00045240"/>
    </source>
</evidence>
<dbReference type="Proteomes" id="UP000007110">
    <property type="component" value="Unassembled WGS sequence"/>
</dbReference>
<keyword evidence="2" id="KW-0808">Transferase</keyword>
<evidence type="ECO:0000313" key="12">
    <source>
        <dbReference type="Proteomes" id="UP000007110"/>
    </source>
</evidence>
<dbReference type="FunCoup" id="A0A7M7LIL8">
    <property type="interactions" value="200"/>
</dbReference>
<dbReference type="OrthoDB" id="278300at2759"/>
<evidence type="ECO:0000256" key="1">
    <source>
        <dbReference type="ARBA" id="ARBA00022603"/>
    </source>
</evidence>